<dbReference type="Gene3D" id="1.20.1730.10">
    <property type="entry name" value="Sodium/glucose cotransporter"/>
    <property type="match status" value="1"/>
</dbReference>
<protein>
    <submittedName>
        <fullName evidence="7">Uncharacterized protein</fullName>
    </submittedName>
</protein>
<feature type="transmembrane region" description="Helical" evidence="6">
    <location>
        <begin position="119"/>
        <end position="141"/>
    </location>
</feature>
<comment type="similarity">
    <text evidence="2">Belongs to the sodium:solute symporter (SSF) (TC 2.A.21) family.</text>
</comment>
<reference evidence="7 8" key="1">
    <citation type="submission" date="2018-01" db="EMBL/GenBank/DDBJ databases">
        <title>Complete genome sequencing of Sporolactobacillus terrae DLG3.</title>
        <authorList>
            <person name="Nam Y.-D."/>
            <person name="Kang J."/>
            <person name="Chung W.-H."/>
        </authorList>
    </citation>
    <scope>NUCLEOTIDE SEQUENCE [LARGE SCALE GENOMIC DNA]</scope>
    <source>
        <strain evidence="7 8">DLG3</strain>
    </source>
</reference>
<feature type="transmembrane region" description="Helical" evidence="6">
    <location>
        <begin position="43"/>
        <end position="62"/>
    </location>
</feature>
<keyword evidence="8" id="KW-1185">Reference proteome</keyword>
<keyword evidence="5 6" id="KW-0472">Membrane</keyword>
<dbReference type="EMBL" id="CP025688">
    <property type="protein sequence ID" value="QAA21614.1"/>
    <property type="molecule type" value="Genomic_DNA"/>
</dbReference>
<evidence type="ECO:0000256" key="5">
    <source>
        <dbReference type="ARBA" id="ARBA00023136"/>
    </source>
</evidence>
<evidence type="ECO:0000256" key="4">
    <source>
        <dbReference type="ARBA" id="ARBA00022989"/>
    </source>
</evidence>
<feature type="transmembrane region" description="Helical" evidence="6">
    <location>
        <begin position="351"/>
        <end position="371"/>
    </location>
</feature>
<organism evidence="7 8">
    <name type="scientific">Sporolactobacillus terrae</name>
    <dbReference type="NCBI Taxonomy" id="269673"/>
    <lineage>
        <taxon>Bacteria</taxon>
        <taxon>Bacillati</taxon>
        <taxon>Bacillota</taxon>
        <taxon>Bacilli</taxon>
        <taxon>Bacillales</taxon>
        <taxon>Sporolactobacillaceae</taxon>
        <taxon>Sporolactobacillus</taxon>
    </lineage>
</organism>
<feature type="transmembrane region" description="Helical" evidence="6">
    <location>
        <begin position="309"/>
        <end position="330"/>
    </location>
</feature>
<dbReference type="Proteomes" id="UP000285882">
    <property type="component" value="Chromosome"/>
</dbReference>
<evidence type="ECO:0000313" key="8">
    <source>
        <dbReference type="Proteomes" id="UP000285882"/>
    </source>
</evidence>
<feature type="transmembrane region" description="Helical" evidence="6">
    <location>
        <begin position="432"/>
        <end position="455"/>
    </location>
</feature>
<feature type="transmembrane region" description="Helical" evidence="6">
    <location>
        <begin position="263"/>
        <end position="289"/>
    </location>
</feature>
<gene>
    <name evidence="7" type="ORF">C0674_02695</name>
</gene>
<dbReference type="InterPro" id="IPR038377">
    <property type="entry name" value="Na/Glc_symporter_sf"/>
</dbReference>
<evidence type="ECO:0000256" key="3">
    <source>
        <dbReference type="ARBA" id="ARBA00022692"/>
    </source>
</evidence>
<evidence type="ECO:0000256" key="6">
    <source>
        <dbReference type="SAM" id="Phobius"/>
    </source>
</evidence>
<dbReference type="InterPro" id="IPR001734">
    <property type="entry name" value="Na/solute_symporter"/>
</dbReference>
<keyword evidence="3 6" id="KW-0812">Transmembrane</keyword>
<feature type="transmembrane region" description="Helical" evidence="6">
    <location>
        <begin position="228"/>
        <end position="251"/>
    </location>
</feature>
<comment type="subcellular location">
    <subcellularLocation>
        <location evidence="1">Membrane</location>
        <topology evidence="1">Multi-pass membrane protein</topology>
    </subcellularLocation>
</comment>
<sequence length="457" mass="52162">MTINDLFFVYLLLLIFSLSFLRKNNSISDYLITRKKIGLNEGTLLLLSHLLKGYLFLILFQVISKQMIFWIIGFCFVLILVTTYFQKWIHHLMTDHLSNPNHTPLTFFKERSTRSAYNSLLIVMALIAFFSFISELTWITLIVSEAFQIPIIVILIALIFLVYVYSVMGGYGAISKISRVLIVFAFGTVACLLLYIYLTNGIKTVYQVWTVQQNHLHQKLFSNILEQIMWFLIMIFIYLGYMLTNISLWHLNFSMKANRIKSIYRNAIFCFTSLVTALLFIGVFTQSIAVIPPYPFNSVLHILSNYTDLAMTFLISALLSIGLISLMVSMKAIMDAAFLILPEQKHPGIAFFKNVHLATLSVLLLLCFTLRPSYSTLLASIKLFSILCIVSIPCFLLLILSKKKITMLTLTPLLIGFLTGFCLIIVHTPLLISIMSCLILSGCLQCIIWLCQLLLHK</sequence>
<proteinExistence type="inferred from homology"/>
<dbReference type="PROSITE" id="PS50283">
    <property type="entry name" value="NA_SOLUT_SYMP_3"/>
    <property type="match status" value="1"/>
</dbReference>
<feature type="transmembrane region" description="Helical" evidence="6">
    <location>
        <begin position="407"/>
        <end position="426"/>
    </location>
</feature>
<evidence type="ECO:0000256" key="1">
    <source>
        <dbReference type="ARBA" id="ARBA00004141"/>
    </source>
</evidence>
<feature type="transmembrane region" description="Helical" evidence="6">
    <location>
        <begin position="180"/>
        <end position="198"/>
    </location>
</feature>
<evidence type="ECO:0000313" key="7">
    <source>
        <dbReference type="EMBL" id="QAA21614.1"/>
    </source>
</evidence>
<feature type="transmembrane region" description="Helical" evidence="6">
    <location>
        <begin position="6"/>
        <end position="22"/>
    </location>
</feature>
<feature type="transmembrane region" description="Helical" evidence="6">
    <location>
        <begin position="68"/>
        <end position="85"/>
    </location>
</feature>
<accession>A0ABX5Q4S7</accession>
<keyword evidence="4 6" id="KW-1133">Transmembrane helix</keyword>
<name>A0ABX5Q4S7_9BACL</name>
<evidence type="ECO:0000256" key="2">
    <source>
        <dbReference type="ARBA" id="ARBA00006434"/>
    </source>
</evidence>
<feature type="transmembrane region" description="Helical" evidence="6">
    <location>
        <begin position="147"/>
        <end position="168"/>
    </location>
</feature>
<feature type="transmembrane region" description="Helical" evidence="6">
    <location>
        <begin position="377"/>
        <end position="400"/>
    </location>
</feature>